<dbReference type="EMBL" id="JAUSUC010000004">
    <property type="protein sequence ID" value="MDQ0214147.1"/>
    <property type="molecule type" value="Genomic_DNA"/>
</dbReference>
<dbReference type="EC" id="4.3.1.12" evidence="1"/>
<gene>
    <name evidence="1" type="ORF">J2S13_000543</name>
</gene>
<reference evidence="1" key="1">
    <citation type="submission" date="2023-07" db="EMBL/GenBank/DDBJ databases">
        <title>Genomic Encyclopedia of Type Strains, Phase IV (KMG-IV): sequencing the most valuable type-strain genomes for metagenomic binning, comparative biology and taxonomic classification.</title>
        <authorList>
            <person name="Goeker M."/>
        </authorList>
    </citation>
    <scope>NUCLEOTIDE SEQUENCE</scope>
    <source>
        <strain evidence="1">DSM 23947</strain>
    </source>
</reference>
<comment type="caution">
    <text evidence="1">The sequence shown here is derived from an EMBL/GenBank/DDBJ whole genome shotgun (WGS) entry which is preliminary data.</text>
</comment>
<protein>
    <submittedName>
        <fullName evidence="1">Ornithine cyclodeaminase</fullName>
        <ecNumber evidence="1">4.3.1.12</ecNumber>
    </submittedName>
</protein>
<dbReference type="InterPro" id="IPR003462">
    <property type="entry name" value="ODC_Mu_crystall"/>
</dbReference>
<proteinExistence type="predicted"/>
<dbReference type="Gene3D" id="3.40.50.720">
    <property type="entry name" value="NAD(P)-binding Rossmann-like Domain"/>
    <property type="match status" value="1"/>
</dbReference>
<keyword evidence="1" id="KW-0456">Lyase</keyword>
<dbReference type="RefSeq" id="WP_307256135.1">
    <property type="nucleotide sequence ID" value="NZ_JAUSUC010000004.1"/>
</dbReference>
<organism evidence="1 2">
    <name type="scientific">Oikeobacillus pervagus</name>
    <dbReference type="NCBI Taxonomy" id="1325931"/>
    <lineage>
        <taxon>Bacteria</taxon>
        <taxon>Bacillati</taxon>
        <taxon>Bacillota</taxon>
        <taxon>Bacilli</taxon>
        <taxon>Bacillales</taxon>
        <taxon>Bacillaceae</taxon>
        <taxon>Oikeobacillus</taxon>
    </lineage>
</organism>
<dbReference type="Pfam" id="PF02423">
    <property type="entry name" value="OCD_Mu_crystall"/>
    <property type="match status" value="1"/>
</dbReference>
<dbReference type="InterPro" id="IPR036291">
    <property type="entry name" value="NAD(P)-bd_dom_sf"/>
</dbReference>
<evidence type="ECO:0000313" key="2">
    <source>
        <dbReference type="Proteomes" id="UP001237207"/>
    </source>
</evidence>
<name>A0AAJ1SZJ9_9BACI</name>
<dbReference type="SUPFAM" id="SSF51735">
    <property type="entry name" value="NAD(P)-binding Rossmann-fold domains"/>
    <property type="match status" value="1"/>
</dbReference>
<dbReference type="PANTHER" id="PTHR13812">
    <property type="entry name" value="KETIMINE REDUCTASE MU-CRYSTALLIN"/>
    <property type="match status" value="1"/>
</dbReference>
<dbReference type="GO" id="GO:0008473">
    <property type="term" value="F:ornithine cyclodeaminase activity"/>
    <property type="evidence" value="ECO:0007669"/>
    <property type="project" value="UniProtKB-EC"/>
</dbReference>
<keyword evidence="2" id="KW-1185">Reference proteome</keyword>
<accession>A0AAJ1SZJ9</accession>
<evidence type="ECO:0000313" key="1">
    <source>
        <dbReference type="EMBL" id="MDQ0214147.1"/>
    </source>
</evidence>
<dbReference type="AlphaFoldDB" id="A0AAJ1SZJ9"/>
<dbReference type="PIRSF" id="PIRSF001439">
    <property type="entry name" value="CryM"/>
    <property type="match status" value="1"/>
</dbReference>
<sequence>MLVLNEANLLQATSMKEIIDVVEDAYTLYDKGQFQMPIRNQIRDQDNSFLLMPCIANQSIGTKIVSVFPNNKKKLVTQGIVVLNDRKDGSIKALLNGTLLTGLKTGAVGGVAIKHLSPSNVQSVGLIGTGYQGLYQLMGASVVRDIQHIYLYNRSPSKLPAFIHNLQNLLHSKQKIHVVESPLELVQQAEIIITSTSANSPVLPNVEGLFNGKLIIGIGSYQPHMREFPDQLYTNIKQIFIDTIDAKKETGDLIDPLQNQWVHPSQVIPFSEVVTKKVVPTISDEYPTVFKSTGMALFDLLVAEKMYEKAVQKQIGEYVNL</sequence>
<dbReference type="PANTHER" id="PTHR13812:SF19">
    <property type="entry name" value="KETIMINE REDUCTASE MU-CRYSTALLIN"/>
    <property type="match status" value="1"/>
</dbReference>
<dbReference type="GO" id="GO:0005737">
    <property type="term" value="C:cytoplasm"/>
    <property type="evidence" value="ECO:0007669"/>
    <property type="project" value="TreeGrafter"/>
</dbReference>
<dbReference type="Gene3D" id="3.30.1780.10">
    <property type="entry name" value="ornithine cyclodeaminase, domain 1"/>
    <property type="match status" value="1"/>
</dbReference>
<dbReference type="Proteomes" id="UP001237207">
    <property type="component" value="Unassembled WGS sequence"/>
</dbReference>
<dbReference type="InterPro" id="IPR023401">
    <property type="entry name" value="ODC_N"/>
</dbReference>